<sequence length="133" mass="14454">MIYPMAAMVLLIFLVGFYALGARIRAVRSKALSIKYFKLMGGEAAPDDVVKSTRCFNNLFEVPTLFFAAGVAALVTGATGSAMLLFAWLFVVSRAVQAFVHLTDNNVRARALSYFSSLISVAVMWVLLVAHVS</sequence>
<evidence type="ECO:0008006" key="8">
    <source>
        <dbReference type="Google" id="ProtNLM"/>
    </source>
</evidence>
<keyword evidence="3 5" id="KW-1133">Transmembrane helix</keyword>
<evidence type="ECO:0000256" key="3">
    <source>
        <dbReference type="ARBA" id="ARBA00022989"/>
    </source>
</evidence>
<dbReference type="Gene3D" id="1.20.120.550">
    <property type="entry name" value="Membrane associated eicosanoid/glutathione metabolism-like domain"/>
    <property type="match status" value="1"/>
</dbReference>
<evidence type="ECO:0000256" key="2">
    <source>
        <dbReference type="ARBA" id="ARBA00022692"/>
    </source>
</evidence>
<evidence type="ECO:0000256" key="4">
    <source>
        <dbReference type="ARBA" id="ARBA00023136"/>
    </source>
</evidence>
<dbReference type="EMBL" id="SACQ01000001">
    <property type="protein sequence ID" value="RVU32840.1"/>
    <property type="molecule type" value="Genomic_DNA"/>
</dbReference>
<reference evidence="6 7" key="1">
    <citation type="submission" date="2019-01" db="EMBL/GenBank/DDBJ databases">
        <authorList>
            <person name="Chen W.-M."/>
        </authorList>
    </citation>
    <scope>NUCLEOTIDE SEQUENCE [LARGE SCALE GENOMIC DNA]</scope>
    <source>
        <strain evidence="6 7">HPM-16</strain>
    </source>
</reference>
<keyword evidence="7" id="KW-1185">Reference proteome</keyword>
<evidence type="ECO:0000256" key="5">
    <source>
        <dbReference type="SAM" id="Phobius"/>
    </source>
</evidence>
<keyword evidence="4 5" id="KW-0472">Membrane</keyword>
<dbReference type="GO" id="GO:0016020">
    <property type="term" value="C:membrane"/>
    <property type="evidence" value="ECO:0007669"/>
    <property type="project" value="UniProtKB-SubCell"/>
</dbReference>
<dbReference type="InterPro" id="IPR023352">
    <property type="entry name" value="MAPEG-like_dom_sf"/>
</dbReference>
<dbReference type="SUPFAM" id="SSF161084">
    <property type="entry name" value="MAPEG domain-like"/>
    <property type="match status" value="1"/>
</dbReference>
<gene>
    <name evidence="6" type="ORF">EOE65_04075</name>
</gene>
<dbReference type="Proteomes" id="UP000282818">
    <property type="component" value="Unassembled WGS sequence"/>
</dbReference>
<accession>A0A437QE89</accession>
<dbReference type="InterPro" id="IPR001129">
    <property type="entry name" value="Membr-assoc_MAPEG"/>
</dbReference>
<protein>
    <recommendedName>
        <fullName evidence="8">MAPEG family protein</fullName>
    </recommendedName>
</protein>
<keyword evidence="2 5" id="KW-0812">Transmembrane</keyword>
<organism evidence="6 7">
    <name type="scientific">Neptunomonas marina</name>
    <dbReference type="NCBI Taxonomy" id="1815562"/>
    <lineage>
        <taxon>Bacteria</taxon>
        <taxon>Pseudomonadati</taxon>
        <taxon>Pseudomonadota</taxon>
        <taxon>Gammaproteobacteria</taxon>
        <taxon>Oceanospirillales</taxon>
        <taxon>Oceanospirillaceae</taxon>
        <taxon>Neptunomonas</taxon>
    </lineage>
</organism>
<feature type="transmembrane region" description="Helical" evidence="5">
    <location>
        <begin position="66"/>
        <end position="91"/>
    </location>
</feature>
<evidence type="ECO:0000256" key="1">
    <source>
        <dbReference type="ARBA" id="ARBA00004370"/>
    </source>
</evidence>
<feature type="transmembrane region" description="Helical" evidence="5">
    <location>
        <begin position="112"/>
        <end position="132"/>
    </location>
</feature>
<dbReference type="RefSeq" id="WP_127693008.1">
    <property type="nucleotide sequence ID" value="NZ_SACQ01000001.1"/>
</dbReference>
<evidence type="ECO:0000313" key="7">
    <source>
        <dbReference type="Proteomes" id="UP000282818"/>
    </source>
</evidence>
<evidence type="ECO:0000313" key="6">
    <source>
        <dbReference type="EMBL" id="RVU32840.1"/>
    </source>
</evidence>
<proteinExistence type="predicted"/>
<dbReference type="AlphaFoldDB" id="A0A437QE89"/>
<name>A0A437QE89_9GAMM</name>
<comment type="caution">
    <text evidence="6">The sequence shown here is derived from an EMBL/GenBank/DDBJ whole genome shotgun (WGS) entry which is preliminary data.</text>
</comment>
<dbReference type="Pfam" id="PF01124">
    <property type="entry name" value="MAPEG"/>
    <property type="match status" value="1"/>
</dbReference>
<comment type="subcellular location">
    <subcellularLocation>
        <location evidence="1">Membrane</location>
    </subcellularLocation>
</comment>